<dbReference type="AlphaFoldDB" id="A0A4S2MUB1"/>
<feature type="transmembrane region" description="Helical" evidence="2">
    <location>
        <begin position="115"/>
        <end position="136"/>
    </location>
</feature>
<keyword evidence="2" id="KW-0812">Transmembrane</keyword>
<evidence type="ECO:0000313" key="3">
    <source>
        <dbReference type="EMBL" id="TGZ80111.1"/>
    </source>
</evidence>
<feature type="transmembrane region" description="Helical" evidence="2">
    <location>
        <begin position="590"/>
        <end position="615"/>
    </location>
</feature>
<keyword evidence="2" id="KW-1133">Transmembrane helix</keyword>
<proteinExistence type="predicted"/>
<keyword evidence="4" id="KW-1185">Reference proteome</keyword>
<dbReference type="Proteomes" id="UP000298138">
    <property type="component" value="Unassembled WGS sequence"/>
</dbReference>
<evidence type="ECO:0000256" key="1">
    <source>
        <dbReference type="SAM" id="MobiDB-lite"/>
    </source>
</evidence>
<dbReference type="InParanoid" id="A0A4S2MUB1"/>
<gene>
    <name evidence="3" type="ORF">EX30DRAFT_379504</name>
</gene>
<feature type="compositionally biased region" description="Polar residues" evidence="1">
    <location>
        <begin position="31"/>
        <end position="40"/>
    </location>
</feature>
<evidence type="ECO:0000313" key="4">
    <source>
        <dbReference type="Proteomes" id="UP000298138"/>
    </source>
</evidence>
<feature type="transmembrane region" description="Helical" evidence="2">
    <location>
        <begin position="220"/>
        <end position="244"/>
    </location>
</feature>
<evidence type="ECO:0000256" key="2">
    <source>
        <dbReference type="SAM" id="Phobius"/>
    </source>
</evidence>
<dbReference type="EMBL" id="ML220126">
    <property type="protein sequence ID" value="TGZ80111.1"/>
    <property type="molecule type" value="Genomic_DNA"/>
</dbReference>
<organism evidence="3 4">
    <name type="scientific">Ascodesmis nigricans</name>
    <dbReference type="NCBI Taxonomy" id="341454"/>
    <lineage>
        <taxon>Eukaryota</taxon>
        <taxon>Fungi</taxon>
        <taxon>Dikarya</taxon>
        <taxon>Ascomycota</taxon>
        <taxon>Pezizomycotina</taxon>
        <taxon>Pezizomycetes</taxon>
        <taxon>Pezizales</taxon>
        <taxon>Ascodesmidaceae</taxon>
        <taxon>Ascodesmis</taxon>
    </lineage>
</organism>
<dbReference type="OrthoDB" id="3596604at2759"/>
<accession>A0A4S2MUB1</accession>
<keyword evidence="2" id="KW-0472">Membrane</keyword>
<sequence>MPLLPQGSAEAGNDAQGSYHRLPDEPDDSMSAETIRNDSTPAHDVSGGRQPPGNLNGDPICSSPTTSPTLGSSPTLASSPSLHGPLKRWSTGGASLLMTAEYSRGRQFRHQLWQFFLRLFLSGAILGLIYACFTFGEKAGILDRTQKHVFNAVYLGLSLLLGLNLVSSYKEMADVFRWTFAASNQYGGHTAREFDTILGMSSYQNCAKLLKYWFPKQKHFWIVFIWLFLGIGAQVTVALLGLVYEHESENAFIIQLGDINATDLGSFQPSAKTRKDIDIGLEYNAQNARSHSLGAGSEHALNFGEEDESMPPVPGPNPIDVVSKLFTDDRGRQSIQYKYYFRESFLPATRQIPIEMRTTRFITANARCTHSLITNGSVPGNIPPEFNPPPPISLYPFMVKEMKYKNQHEWLQYFAYPNTTLYSTPNLLMNASEQSGMIELHRTRNKGPYHEAPNCGARCSYVEVFRWTAESSEPGDYFFCNSTVSSVQDAGSQKKLDKNHEVSNTVAERAASAIARNDIWHDEAHAQSQSYFGYSAWRLWNVTGEEAISSVEDNIARFAIGSIALLDRTNSKMEIKGDQPQIGVRLEVRWHFVALIIVSLLLAQAIPAALVLYFCHNTFCRDSSFFTISRILQPIVELVDQYKHGRVTNQDAFWELFSDKKIRYAVNQDDEGRIVDIRICEDGFDQQMGAKLRNSKYYA</sequence>
<feature type="transmembrane region" description="Helical" evidence="2">
    <location>
        <begin position="148"/>
        <end position="167"/>
    </location>
</feature>
<name>A0A4S2MUB1_9PEZI</name>
<feature type="region of interest" description="Disordered" evidence="1">
    <location>
        <begin position="1"/>
        <end position="85"/>
    </location>
</feature>
<protein>
    <submittedName>
        <fullName evidence="3">Uncharacterized protein</fullName>
    </submittedName>
</protein>
<reference evidence="3 4" key="1">
    <citation type="submission" date="2019-04" db="EMBL/GenBank/DDBJ databases">
        <title>Comparative genomics and transcriptomics to analyze fruiting body development in filamentous ascomycetes.</title>
        <authorList>
            <consortium name="DOE Joint Genome Institute"/>
            <person name="Lutkenhaus R."/>
            <person name="Traeger S."/>
            <person name="Breuer J."/>
            <person name="Kuo A."/>
            <person name="Lipzen A."/>
            <person name="Pangilinan J."/>
            <person name="Dilworth D."/>
            <person name="Sandor L."/>
            <person name="Poggeler S."/>
            <person name="Barry K."/>
            <person name="Grigoriev I.V."/>
            <person name="Nowrousian M."/>
        </authorList>
    </citation>
    <scope>NUCLEOTIDE SEQUENCE [LARGE SCALE GENOMIC DNA]</scope>
    <source>
        <strain evidence="3 4">CBS 389.68</strain>
    </source>
</reference>
<feature type="compositionally biased region" description="Low complexity" evidence="1">
    <location>
        <begin position="62"/>
        <end position="82"/>
    </location>
</feature>